<dbReference type="Pfam" id="PF00685">
    <property type="entry name" value="Sulfotransfer_1"/>
    <property type="match status" value="1"/>
</dbReference>
<dbReference type="PANTHER" id="PTHR10605">
    <property type="entry name" value="HEPARAN SULFATE SULFOTRANSFERASE"/>
    <property type="match status" value="1"/>
</dbReference>
<evidence type="ECO:0000256" key="2">
    <source>
        <dbReference type="ARBA" id="ARBA00023180"/>
    </source>
</evidence>
<comment type="caution">
    <text evidence="4">The sequence shown here is derived from an EMBL/GenBank/DDBJ whole genome shotgun (WGS) entry which is preliminary data.</text>
</comment>
<evidence type="ECO:0000313" key="5">
    <source>
        <dbReference type="Proteomes" id="UP000601223"/>
    </source>
</evidence>
<dbReference type="GO" id="GO:0008146">
    <property type="term" value="F:sulfotransferase activity"/>
    <property type="evidence" value="ECO:0007669"/>
    <property type="project" value="InterPro"/>
</dbReference>
<evidence type="ECO:0000313" key="4">
    <source>
        <dbReference type="EMBL" id="GIF81424.1"/>
    </source>
</evidence>
<dbReference type="AlphaFoldDB" id="A0A8J3JP95"/>
<protein>
    <recommendedName>
        <fullName evidence="3">Sulfotransferase domain-containing protein</fullName>
    </recommendedName>
</protein>
<sequence>MAAKSRVRKFLWHRAGVVARTAGQLTADRRLTPSFLIVGTQRGGTTSLYKALVQHPAYLPPRFRKGVHYFDMDYHRGHKWFMGHFPSRAKAERTAQATGMPAITGEASPYYMWHPLAPERIARDLPGVKLIVLLRDPVERAYSGHAHEYARGFETEKFEQAVALEPERMAGERAKMAADPSYHSHAVRHLAHLGRGEYVDQLLHLESLVGRERLHVVDSHDYFAQPEQVFSGVCGFLGIPDVPGIEHDQHNARPRMAMPDGLRSRLEDHFAPYDARLAEWLGGTPSWRR</sequence>
<keyword evidence="5" id="KW-1185">Reference proteome</keyword>
<keyword evidence="1" id="KW-0808">Transferase</keyword>
<dbReference type="RefSeq" id="WP_203745824.1">
    <property type="nucleotide sequence ID" value="NZ_BONF01000013.1"/>
</dbReference>
<dbReference type="InterPro" id="IPR000863">
    <property type="entry name" value="Sulfotransferase_dom"/>
</dbReference>
<dbReference type="Gene3D" id="3.40.50.300">
    <property type="entry name" value="P-loop containing nucleotide triphosphate hydrolases"/>
    <property type="match status" value="1"/>
</dbReference>
<proteinExistence type="predicted"/>
<dbReference type="PANTHER" id="PTHR10605:SF56">
    <property type="entry name" value="BIFUNCTIONAL HEPARAN SULFATE N-DEACETYLASE_N-SULFOTRANSFERASE"/>
    <property type="match status" value="1"/>
</dbReference>
<dbReference type="InterPro" id="IPR027417">
    <property type="entry name" value="P-loop_NTPase"/>
</dbReference>
<dbReference type="Proteomes" id="UP000601223">
    <property type="component" value="Unassembled WGS sequence"/>
</dbReference>
<organism evidence="4 5">
    <name type="scientific">Catellatospora bangladeshensis</name>
    <dbReference type="NCBI Taxonomy" id="310355"/>
    <lineage>
        <taxon>Bacteria</taxon>
        <taxon>Bacillati</taxon>
        <taxon>Actinomycetota</taxon>
        <taxon>Actinomycetes</taxon>
        <taxon>Micromonosporales</taxon>
        <taxon>Micromonosporaceae</taxon>
        <taxon>Catellatospora</taxon>
    </lineage>
</organism>
<dbReference type="SUPFAM" id="SSF52540">
    <property type="entry name" value="P-loop containing nucleoside triphosphate hydrolases"/>
    <property type="match status" value="1"/>
</dbReference>
<keyword evidence="2" id="KW-0325">Glycoprotein</keyword>
<gene>
    <name evidence="4" type="ORF">Cba03nite_27730</name>
</gene>
<dbReference type="InterPro" id="IPR037359">
    <property type="entry name" value="NST/OST"/>
</dbReference>
<evidence type="ECO:0000256" key="1">
    <source>
        <dbReference type="ARBA" id="ARBA00022679"/>
    </source>
</evidence>
<dbReference type="EMBL" id="BONF01000013">
    <property type="protein sequence ID" value="GIF81424.1"/>
    <property type="molecule type" value="Genomic_DNA"/>
</dbReference>
<reference evidence="4 5" key="1">
    <citation type="submission" date="2021-01" db="EMBL/GenBank/DDBJ databases">
        <title>Whole genome shotgun sequence of Catellatospora bangladeshensis NBRC 107357.</title>
        <authorList>
            <person name="Komaki H."/>
            <person name="Tamura T."/>
        </authorList>
    </citation>
    <scope>NUCLEOTIDE SEQUENCE [LARGE SCALE GENOMIC DNA]</scope>
    <source>
        <strain evidence="4 5">NBRC 107357</strain>
    </source>
</reference>
<accession>A0A8J3JP95</accession>
<feature type="domain" description="Sulfotransferase" evidence="3">
    <location>
        <begin position="34"/>
        <end position="240"/>
    </location>
</feature>
<name>A0A8J3JP95_9ACTN</name>
<evidence type="ECO:0000259" key="3">
    <source>
        <dbReference type="Pfam" id="PF00685"/>
    </source>
</evidence>